<protein>
    <submittedName>
        <fullName evidence="2">Integrase core domain-containing protein</fullName>
    </submittedName>
</protein>
<dbReference type="RefSeq" id="WP_256654709.1">
    <property type="nucleotide sequence ID" value="NZ_JANIAA010000040.1"/>
</dbReference>
<dbReference type="InterPro" id="IPR036397">
    <property type="entry name" value="RNaseH_sf"/>
</dbReference>
<keyword evidence="3" id="KW-1185">Reference proteome</keyword>
<reference evidence="2 3" key="1">
    <citation type="submission" date="2022-07" db="EMBL/GenBank/DDBJ databases">
        <authorList>
            <person name="Phongsopitanun W."/>
            <person name="Tanasupawat S."/>
        </authorList>
    </citation>
    <scope>NUCLEOTIDE SEQUENCE [LARGE SCALE GENOMIC DNA]</scope>
    <source>
        <strain evidence="2 3">RCU-064</strain>
    </source>
</reference>
<comment type="caution">
    <text evidence="2">The sequence shown here is derived from an EMBL/GenBank/DDBJ whole genome shotgun (WGS) entry which is preliminary data.</text>
</comment>
<proteinExistence type="predicted"/>
<name>A0ABT1V929_9ACTN</name>
<organism evidence="2 3">
    <name type="scientific">Streptomyces rugosispiralis</name>
    <dbReference type="NCBI Taxonomy" id="2967341"/>
    <lineage>
        <taxon>Bacteria</taxon>
        <taxon>Bacillati</taxon>
        <taxon>Actinomycetota</taxon>
        <taxon>Actinomycetes</taxon>
        <taxon>Kitasatosporales</taxon>
        <taxon>Streptomycetaceae</taxon>
        <taxon>Streptomyces</taxon>
    </lineage>
</organism>
<dbReference type="InterPro" id="IPR012337">
    <property type="entry name" value="RNaseH-like_sf"/>
</dbReference>
<feature type="domain" description="Integrase catalytic" evidence="1">
    <location>
        <begin position="28"/>
        <end position="205"/>
    </location>
</feature>
<dbReference type="EMBL" id="JANIAA010000040">
    <property type="protein sequence ID" value="MCQ8193908.1"/>
    <property type="molecule type" value="Genomic_DNA"/>
</dbReference>
<dbReference type="Gene3D" id="3.30.420.10">
    <property type="entry name" value="Ribonuclease H-like superfamily/Ribonuclease H"/>
    <property type="match status" value="1"/>
</dbReference>
<dbReference type="Proteomes" id="UP001204746">
    <property type="component" value="Unassembled WGS sequence"/>
</dbReference>
<accession>A0ABT1V929</accession>
<dbReference type="PROSITE" id="PS50994">
    <property type="entry name" value="INTEGRASE"/>
    <property type="match status" value="1"/>
</dbReference>
<evidence type="ECO:0000313" key="3">
    <source>
        <dbReference type="Proteomes" id="UP001204746"/>
    </source>
</evidence>
<dbReference type="InterPro" id="IPR001584">
    <property type="entry name" value="Integrase_cat-core"/>
</dbReference>
<evidence type="ECO:0000259" key="1">
    <source>
        <dbReference type="PROSITE" id="PS50994"/>
    </source>
</evidence>
<dbReference type="SUPFAM" id="SSF53098">
    <property type="entry name" value="Ribonuclease H-like"/>
    <property type="match status" value="1"/>
</dbReference>
<sequence length="228" mass="25392">MNSAASGSKSAPPLSAGCCARPVSVPRRAAQPTRGEWAVFLKAQARGPLATDLFHVDAITPQRLYALFVMQVRTRTIHILGVTAHPTAAWVTQQARQFLWQLGDRAADFTHLIRDRDAKFTAAFDAVFASEGITVAQIPPRSPNCNPYAERFIRSVREECTDRVPLFGRGHAEKILHDYARHFNNHRPHQGRDQLAPNDNPNVMPLSAARITRRQAVASLINEYHRAS</sequence>
<evidence type="ECO:0000313" key="2">
    <source>
        <dbReference type="EMBL" id="MCQ8193908.1"/>
    </source>
</evidence>
<dbReference type="Pfam" id="PF13683">
    <property type="entry name" value="rve_3"/>
    <property type="match status" value="1"/>
</dbReference>
<gene>
    <name evidence="2" type="ORF">NP777_37815</name>
</gene>